<proteinExistence type="predicted"/>
<sequence>MELMEVAVKAWNRLLQSFLGQQAFTALESPQWGPSVIDQPETVSAVLEQPCKVPGIDILREDVEHTAFNYSYLEKYKKKFQKQIIYQIVQNQKKLWRGPPMISII</sequence>
<accession>A0A1C9JBN4</accession>
<evidence type="ECO:0000313" key="1">
    <source>
        <dbReference type="EMBL" id="AOP19269.1"/>
    </source>
</evidence>
<organism evidence="1">
    <name type="scientific">Caulerpa cliftonii</name>
    <dbReference type="NCBI Taxonomy" id="1004391"/>
    <lineage>
        <taxon>Eukaryota</taxon>
        <taxon>Viridiplantae</taxon>
        <taxon>Chlorophyta</taxon>
        <taxon>core chlorophytes</taxon>
        <taxon>Ulvophyceae</taxon>
        <taxon>TCBD clade</taxon>
        <taxon>Bryopsidales</taxon>
        <taxon>Halimedineae</taxon>
        <taxon>Caulerpaceae</taxon>
        <taxon>Caulerpa</taxon>
    </lineage>
</organism>
<protein>
    <submittedName>
        <fullName evidence="1">Uncharacterized protein</fullName>
    </submittedName>
</protein>
<geneLocation type="chloroplast" evidence="1"/>
<dbReference type="EMBL" id="KX808498">
    <property type="protein sequence ID" value="AOP19269.1"/>
    <property type="molecule type" value="Genomic_DNA"/>
</dbReference>
<dbReference type="AlphaFoldDB" id="A0A1C9JBN4"/>
<reference evidence="1" key="1">
    <citation type="journal article" date="2016" name="Genome Biol. Evol.">
        <title>Evolutionary Dynamics of Chloroplast Genomes in Low Light: A Case Study of the Endolithic Green Alga Ostreobium quekettii.</title>
        <authorList>
            <person name="R Marcelino V."/>
            <person name="Cremen M.C."/>
            <person name="Jackson C.J."/>
            <person name="Larkum A.A."/>
            <person name="Verbruggen H."/>
        </authorList>
    </citation>
    <scope>NUCLEOTIDE SEQUENCE</scope>
</reference>
<dbReference type="GeneID" id="29288772"/>
<name>A0A1C9JBN4_9CHLO</name>
<keyword evidence="1" id="KW-0150">Chloroplast</keyword>
<dbReference type="RefSeq" id="YP_009306365.1">
    <property type="nucleotide sequence ID" value="NC_031368.1"/>
</dbReference>
<reference evidence="1" key="2">
    <citation type="submission" date="2016-08" db="EMBL/GenBank/DDBJ databases">
        <authorList>
            <person name="Seilhamer J.J."/>
        </authorList>
    </citation>
    <scope>NUCLEOTIDE SEQUENCE</scope>
</reference>
<keyword evidence="1" id="KW-0934">Plastid</keyword>
<gene>
    <name evidence="1" type="primary">orf105</name>
</gene>